<protein>
    <submittedName>
        <fullName evidence="1">Uncharacterized protein</fullName>
    </submittedName>
</protein>
<dbReference type="EMBL" id="PPUT01000005">
    <property type="protein sequence ID" value="RDC45985.1"/>
    <property type="molecule type" value="Genomic_DNA"/>
</dbReference>
<comment type="caution">
    <text evidence="1">The sequence shown here is derived from an EMBL/GenBank/DDBJ whole genome shotgun (WGS) entry which is preliminary data.</text>
</comment>
<evidence type="ECO:0000313" key="2">
    <source>
        <dbReference type="Proteomes" id="UP000253805"/>
    </source>
</evidence>
<name>A0A369P416_9ACTN</name>
<dbReference type="Proteomes" id="UP000253805">
    <property type="component" value="Unassembled WGS sequence"/>
</dbReference>
<organism evidence="1 2">
    <name type="scientific">Adlercreutzia equolifaciens subsp. celatus</name>
    <dbReference type="NCBI Taxonomy" id="394340"/>
    <lineage>
        <taxon>Bacteria</taxon>
        <taxon>Bacillati</taxon>
        <taxon>Actinomycetota</taxon>
        <taxon>Coriobacteriia</taxon>
        <taxon>Eggerthellales</taxon>
        <taxon>Eggerthellaceae</taxon>
        <taxon>Adlercreutzia</taxon>
    </lineage>
</organism>
<gene>
    <name evidence="1" type="ORF">C1850_03015</name>
</gene>
<sequence>MMDREDELTLQMEKAASSMAVVEAVLRGIADCCETSGNGAQGGRGTSDELFGCAYVLEGVRDNLRAAMLGKGE</sequence>
<proteinExistence type="predicted"/>
<evidence type="ECO:0000313" key="1">
    <source>
        <dbReference type="EMBL" id="RDC45985.1"/>
    </source>
</evidence>
<dbReference type="AlphaFoldDB" id="A0A369P416"/>
<accession>A0A369P416</accession>
<dbReference type="RefSeq" id="WP_114548561.1">
    <property type="nucleotide sequence ID" value="NZ_PPUT01000005.1"/>
</dbReference>
<reference evidence="1 2" key="1">
    <citation type="journal article" date="2018" name="Elife">
        <title>Discovery and characterization of a prevalent human gut bacterial enzyme sufficient for the inactivation of a family of plant toxins.</title>
        <authorList>
            <person name="Koppel N."/>
            <person name="Bisanz J.E."/>
            <person name="Pandelia M.E."/>
            <person name="Turnbaugh P.J."/>
            <person name="Balskus E.P."/>
        </authorList>
    </citation>
    <scope>NUCLEOTIDE SEQUENCE [LARGE SCALE GENOMIC DNA]</scope>
    <source>
        <strain evidence="1 2">OB21 GAM 11</strain>
    </source>
</reference>